<name>A0ABQ1VAY4_9BACT</name>
<reference evidence="2" key="1">
    <citation type="journal article" date="2019" name="Int. J. Syst. Evol. Microbiol.">
        <title>The Global Catalogue of Microorganisms (GCM) 10K type strain sequencing project: providing services to taxonomists for standard genome sequencing and annotation.</title>
        <authorList>
            <consortium name="The Broad Institute Genomics Platform"/>
            <consortium name="The Broad Institute Genome Sequencing Center for Infectious Disease"/>
            <person name="Wu L."/>
            <person name="Ma J."/>
        </authorList>
    </citation>
    <scope>NUCLEOTIDE SEQUENCE [LARGE SCALE GENOMIC DNA]</scope>
    <source>
        <strain evidence="2">CGMCC 1.15407</strain>
    </source>
</reference>
<proteinExistence type="predicted"/>
<evidence type="ECO:0000313" key="1">
    <source>
        <dbReference type="EMBL" id="GGF50322.1"/>
    </source>
</evidence>
<gene>
    <name evidence="1" type="ORF">GCM10011339_43610</name>
</gene>
<accession>A0ABQ1VAY4</accession>
<sequence>MDWYNVIVSFSEDEVIIDDASSDTVRYDQYAIVMVPRQETYYGQGEKGWGLNFIQPTYACSPVTPKTDERVERITVLSSRDFDADHPAGTDLAGLFDVVVNEGWYYSQEPMRLVDYLKTDPLVAAQIILVLTSEPEITTGFEFLVEYYQDGVEDNDFYSFTTDQIVIKKGE</sequence>
<dbReference type="EMBL" id="BMIU01000034">
    <property type="protein sequence ID" value="GGF50322.1"/>
    <property type="molecule type" value="Genomic_DNA"/>
</dbReference>
<protein>
    <submittedName>
        <fullName evidence="1">Uncharacterized protein</fullName>
    </submittedName>
</protein>
<comment type="caution">
    <text evidence="1">The sequence shown here is derived from an EMBL/GenBank/DDBJ whole genome shotgun (WGS) entry which is preliminary data.</text>
</comment>
<evidence type="ECO:0000313" key="2">
    <source>
        <dbReference type="Proteomes" id="UP000647339"/>
    </source>
</evidence>
<keyword evidence="2" id="KW-1185">Reference proteome</keyword>
<organism evidence="1 2">
    <name type="scientific">Echinicola rosea</name>
    <dbReference type="NCBI Taxonomy" id="1807691"/>
    <lineage>
        <taxon>Bacteria</taxon>
        <taxon>Pseudomonadati</taxon>
        <taxon>Bacteroidota</taxon>
        <taxon>Cytophagia</taxon>
        <taxon>Cytophagales</taxon>
        <taxon>Cyclobacteriaceae</taxon>
        <taxon>Echinicola</taxon>
    </lineage>
</organism>
<dbReference type="Proteomes" id="UP000647339">
    <property type="component" value="Unassembled WGS sequence"/>
</dbReference>